<feature type="region of interest" description="Disordered" evidence="1">
    <location>
        <begin position="1"/>
        <end position="22"/>
    </location>
</feature>
<proteinExistence type="predicted"/>
<dbReference type="Proteomes" id="UP000823749">
    <property type="component" value="Chromosome 6"/>
</dbReference>
<feature type="compositionally biased region" description="Acidic residues" evidence="1">
    <location>
        <begin position="94"/>
        <end position="141"/>
    </location>
</feature>
<accession>A0AAV6JW54</accession>
<feature type="region of interest" description="Disordered" evidence="1">
    <location>
        <begin position="92"/>
        <end position="147"/>
    </location>
</feature>
<keyword evidence="3" id="KW-1185">Reference proteome</keyword>
<organism evidence="2 3">
    <name type="scientific">Rhododendron griersonianum</name>
    <dbReference type="NCBI Taxonomy" id="479676"/>
    <lineage>
        <taxon>Eukaryota</taxon>
        <taxon>Viridiplantae</taxon>
        <taxon>Streptophyta</taxon>
        <taxon>Embryophyta</taxon>
        <taxon>Tracheophyta</taxon>
        <taxon>Spermatophyta</taxon>
        <taxon>Magnoliopsida</taxon>
        <taxon>eudicotyledons</taxon>
        <taxon>Gunneridae</taxon>
        <taxon>Pentapetalae</taxon>
        <taxon>asterids</taxon>
        <taxon>Ericales</taxon>
        <taxon>Ericaceae</taxon>
        <taxon>Ericoideae</taxon>
        <taxon>Rhodoreae</taxon>
        <taxon>Rhododendron</taxon>
    </lineage>
</organism>
<protein>
    <submittedName>
        <fullName evidence="2">Uncharacterized protein</fullName>
    </submittedName>
</protein>
<comment type="caution">
    <text evidence="2">The sequence shown here is derived from an EMBL/GenBank/DDBJ whole genome shotgun (WGS) entry which is preliminary data.</text>
</comment>
<feature type="compositionally biased region" description="Polar residues" evidence="1">
    <location>
        <begin position="1"/>
        <end position="14"/>
    </location>
</feature>
<reference evidence="2 3" key="1">
    <citation type="submission" date="2020-08" db="EMBL/GenBank/DDBJ databases">
        <title>Plant Genome Project.</title>
        <authorList>
            <person name="Zhang R.-G."/>
        </authorList>
    </citation>
    <scope>NUCLEOTIDE SEQUENCE [LARGE SCALE GENOMIC DNA]</scope>
    <source>
        <strain evidence="2">WSP0</strain>
        <tissue evidence="2">Leaf</tissue>
    </source>
</reference>
<gene>
    <name evidence="2" type="ORF">RHGRI_016957</name>
</gene>
<evidence type="ECO:0000256" key="1">
    <source>
        <dbReference type="SAM" id="MobiDB-lite"/>
    </source>
</evidence>
<sequence length="147" mass="16987">MTLTAAVPSENTGGPTDLNRTGHLHFRPAAALRRAQLEKHIQVLRNDSRRLSERDLMRKHNEQFPNWFRDHLDDATYTLDNDVNWVRTDVEGVTVDDDIDGDDYDNVGAEDSDEEEEEVDYSDEEEDCTDDDDFEENDEDGDHDKDD</sequence>
<dbReference type="AlphaFoldDB" id="A0AAV6JW54"/>
<evidence type="ECO:0000313" key="3">
    <source>
        <dbReference type="Proteomes" id="UP000823749"/>
    </source>
</evidence>
<name>A0AAV6JW54_9ERIC</name>
<dbReference type="EMBL" id="JACTNZ010000006">
    <property type="protein sequence ID" value="KAG5544379.1"/>
    <property type="molecule type" value="Genomic_DNA"/>
</dbReference>
<evidence type="ECO:0000313" key="2">
    <source>
        <dbReference type="EMBL" id="KAG5544379.1"/>
    </source>
</evidence>